<dbReference type="Proteomes" id="UP000030634">
    <property type="component" value="Chromosome"/>
</dbReference>
<evidence type="ECO:0000256" key="3">
    <source>
        <dbReference type="ARBA" id="ARBA00022679"/>
    </source>
</evidence>
<dbReference type="KEGG" id="dsw:QR90_04715"/>
<organism evidence="5 6">
    <name type="scientific">Deinococcus radiopugnans</name>
    <dbReference type="NCBI Taxonomy" id="57497"/>
    <lineage>
        <taxon>Bacteria</taxon>
        <taxon>Thermotogati</taxon>
        <taxon>Deinococcota</taxon>
        <taxon>Deinococci</taxon>
        <taxon>Deinococcales</taxon>
        <taxon>Deinococcaceae</taxon>
        <taxon>Deinococcus</taxon>
    </lineage>
</organism>
<accession>A0A0A7KEL7</accession>
<dbReference type="Gene3D" id="3.40.50.150">
    <property type="entry name" value="Vaccinia Virus protein VP39"/>
    <property type="match status" value="1"/>
</dbReference>
<dbReference type="AlphaFoldDB" id="A0A0A7KEL7"/>
<dbReference type="CDD" id="cd02440">
    <property type="entry name" value="AdoMet_MTases"/>
    <property type="match status" value="1"/>
</dbReference>
<dbReference type="STRING" id="1182571.QR90_04715"/>
<feature type="domain" description="Methyltransferase type 11" evidence="4">
    <location>
        <begin position="41"/>
        <end position="139"/>
    </location>
</feature>
<dbReference type="EMBL" id="CP010028">
    <property type="protein sequence ID" value="AIZ44545.1"/>
    <property type="molecule type" value="Genomic_DNA"/>
</dbReference>
<dbReference type="GO" id="GO:0008757">
    <property type="term" value="F:S-adenosylmethionine-dependent methyltransferase activity"/>
    <property type="evidence" value="ECO:0007669"/>
    <property type="project" value="InterPro"/>
</dbReference>
<dbReference type="PANTHER" id="PTHR44942:SF4">
    <property type="entry name" value="METHYLTRANSFERASE TYPE 11 DOMAIN-CONTAINING PROTEIN"/>
    <property type="match status" value="1"/>
</dbReference>
<dbReference type="Pfam" id="PF08241">
    <property type="entry name" value="Methyltransf_11"/>
    <property type="match status" value="1"/>
</dbReference>
<evidence type="ECO:0000313" key="5">
    <source>
        <dbReference type="EMBL" id="AIZ44545.1"/>
    </source>
</evidence>
<comment type="similarity">
    <text evidence="1">Belongs to the methyltransferase superfamily.</text>
</comment>
<dbReference type="GO" id="GO:0032259">
    <property type="term" value="P:methylation"/>
    <property type="evidence" value="ECO:0007669"/>
    <property type="project" value="UniProtKB-KW"/>
</dbReference>
<dbReference type="SUPFAM" id="SSF53335">
    <property type="entry name" value="S-adenosyl-L-methionine-dependent methyltransferases"/>
    <property type="match status" value="1"/>
</dbReference>
<evidence type="ECO:0000259" key="4">
    <source>
        <dbReference type="Pfam" id="PF08241"/>
    </source>
</evidence>
<dbReference type="PANTHER" id="PTHR44942">
    <property type="entry name" value="METHYLTRANSF_11 DOMAIN-CONTAINING PROTEIN"/>
    <property type="match status" value="1"/>
</dbReference>
<keyword evidence="3 5" id="KW-0808">Transferase</keyword>
<gene>
    <name evidence="5" type="ORF">QR90_04715</name>
</gene>
<keyword evidence="2 5" id="KW-0489">Methyltransferase</keyword>
<dbReference type="InterPro" id="IPR051052">
    <property type="entry name" value="Diverse_substrate_MTase"/>
</dbReference>
<evidence type="ECO:0000313" key="6">
    <source>
        <dbReference type="Proteomes" id="UP000030634"/>
    </source>
</evidence>
<evidence type="ECO:0000256" key="1">
    <source>
        <dbReference type="ARBA" id="ARBA00008361"/>
    </source>
</evidence>
<dbReference type="HOGENOM" id="CLU_049344_3_3_0"/>
<protein>
    <submittedName>
        <fullName evidence="5">Methyltransferase type 11</fullName>
    </submittedName>
</protein>
<sequence>MTHADRFLGRAGVYASARPTYPAALGQWLAGQGLLSGRVADVGAGTGLFTRLLLAQGSGSAFAVDAVEPNPEMRAQLETALEAEVAGGRLRVHAGTSEATSLASASVSLITAAQAAHWFDPPPTVREFRRVLRPDGQVLLVWNDWRGVDPGLDGAGFNAAYRSVVTRFSQEDGELISRVPERELPRLMPGGFEVQAFDNPVSLSRERLRALAGSVSYLPSPDDSGFAAVGRQLDAAFDAHASDGHVTLTYRTHAYLGRL</sequence>
<evidence type="ECO:0000256" key="2">
    <source>
        <dbReference type="ARBA" id="ARBA00022603"/>
    </source>
</evidence>
<proteinExistence type="inferred from homology"/>
<dbReference type="RefSeq" id="WP_039682624.1">
    <property type="nucleotide sequence ID" value="NZ_CP010028.1"/>
</dbReference>
<reference evidence="6" key="1">
    <citation type="submission" date="2014-11" db="EMBL/GenBank/DDBJ databases">
        <title>Hymenobacter sp. DG25B genome submission.</title>
        <authorList>
            <person name="Jung H.-Y."/>
            <person name="Kim M.K."/>
            <person name="Srinivasan S."/>
            <person name="Lim S."/>
        </authorList>
    </citation>
    <scope>NUCLEOTIDE SEQUENCE [LARGE SCALE GENOMIC DNA]</scope>
    <source>
        <strain evidence="6">DY59</strain>
    </source>
</reference>
<dbReference type="InterPro" id="IPR013216">
    <property type="entry name" value="Methyltransf_11"/>
</dbReference>
<dbReference type="InterPro" id="IPR029063">
    <property type="entry name" value="SAM-dependent_MTases_sf"/>
</dbReference>
<name>A0A0A7KEL7_9DEIO</name>